<protein>
    <submittedName>
        <fullName evidence="6">Putative exported thioredoxin</fullName>
    </submittedName>
</protein>
<dbReference type="Proteomes" id="UP000095614">
    <property type="component" value="Unassembled WGS sequence"/>
</dbReference>
<dbReference type="InterPro" id="IPR036249">
    <property type="entry name" value="Thioredoxin-like_sf"/>
</dbReference>
<dbReference type="EMBL" id="CZAF01000003">
    <property type="protein sequence ID" value="CUO68741.1"/>
    <property type="molecule type" value="Genomic_DNA"/>
</dbReference>
<dbReference type="InterPro" id="IPR013766">
    <property type="entry name" value="Thioredoxin_domain"/>
</dbReference>
<dbReference type="GO" id="GO:0030313">
    <property type="term" value="C:cell envelope"/>
    <property type="evidence" value="ECO:0007669"/>
    <property type="project" value="UniProtKB-SubCell"/>
</dbReference>
<name>A0A174H3B6_BACUN</name>
<accession>A0A174H3B6</accession>
<dbReference type="PROSITE" id="PS51352">
    <property type="entry name" value="THIOREDOXIN_2"/>
    <property type="match status" value="1"/>
</dbReference>
<dbReference type="InterPro" id="IPR012336">
    <property type="entry name" value="Thioredoxin-like_fold"/>
</dbReference>
<evidence type="ECO:0000259" key="5">
    <source>
        <dbReference type="PROSITE" id="PS51352"/>
    </source>
</evidence>
<evidence type="ECO:0000256" key="2">
    <source>
        <dbReference type="ARBA" id="ARBA00022748"/>
    </source>
</evidence>
<dbReference type="GO" id="GO:0017004">
    <property type="term" value="P:cytochrome complex assembly"/>
    <property type="evidence" value="ECO:0007669"/>
    <property type="project" value="UniProtKB-KW"/>
</dbReference>
<evidence type="ECO:0000256" key="4">
    <source>
        <dbReference type="ARBA" id="ARBA00023284"/>
    </source>
</evidence>
<gene>
    <name evidence="6" type="primary">trxA_2</name>
    <name evidence="6" type="ORF">ERS852462_01221</name>
</gene>
<dbReference type="SUPFAM" id="SSF52833">
    <property type="entry name" value="Thioredoxin-like"/>
    <property type="match status" value="1"/>
</dbReference>
<evidence type="ECO:0000256" key="1">
    <source>
        <dbReference type="ARBA" id="ARBA00004196"/>
    </source>
</evidence>
<reference evidence="6 7" key="1">
    <citation type="submission" date="2015-09" db="EMBL/GenBank/DDBJ databases">
        <authorList>
            <consortium name="Pathogen Informatics"/>
        </authorList>
    </citation>
    <scope>NUCLEOTIDE SEQUENCE [LARGE SCALE GENOMIC DNA]</scope>
    <source>
        <strain evidence="6 7">2789STDY5834847</strain>
    </source>
</reference>
<feature type="domain" description="Thioredoxin" evidence="5">
    <location>
        <begin position="501"/>
        <end position="648"/>
    </location>
</feature>
<evidence type="ECO:0000313" key="6">
    <source>
        <dbReference type="EMBL" id="CUO68741.1"/>
    </source>
</evidence>
<dbReference type="CDD" id="cd02966">
    <property type="entry name" value="TlpA_like_family"/>
    <property type="match status" value="1"/>
</dbReference>
<sequence>MFLYEIFVISQKTIHMRHIHFILAGFLLCICCTLQAKNRVIDQPPFIVRNTTSIEVSKVVISDTATVLHIYAKYRPKYWIQIAPDSYLTDNNGETYQLRSGIGIIPGKEFWMPESGEAEFQLVFPPLSDNATSFDFTEGEKVENGFSVWGIQLKSKKLPELALPQNAVVHKADPNAELPEPVIQYGKAMLKGKLLDSRPNMGMPISIAVWENIKGDITDIPLDIQPDGSFTKEVTLPGTTPCTIYLGREHMLQFFMEPGKTTEIYVNLREASRRKSKFHSEGKPYGEMVYINGPLETVAQELNGNHLGIDMQDKLYQNIAALAGKDIDAAKAYVLQISDETQEAIDKLPYSASTRQLLTINNKLITNAMLSSVASILTSAALHANLIKREEANNYYQELARKVPANYVSDEDMSILNVPQAVLSNQYVQMASRNVERSGELAKAWGSDKGIFFDIARNVTLYRGIKNFTPLTDEQKATVAAMPAAYREMLTAANDELLAQLEANKKKTGYTINQVDANVSNEDLFTSIISKFKGKVLLVDFWATWCGPCRMANKTMAPMKEELKDKDILYLYITGETSPLKTWENMIPDIHGEHFRLTDAQWKYLSDAFKIEGVPTYLIVDREGNTTFRQTGFPGVEKMKEELLKVTK</sequence>
<keyword evidence="4" id="KW-0676">Redox-active center</keyword>
<dbReference type="PANTHER" id="PTHR42852:SF6">
    <property type="entry name" value="THIOL:DISULFIDE INTERCHANGE PROTEIN DSBE"/>
    <property type="match status" value="1"/>
</dbReference>
<proteinExistence type="predicted"/>
<organism evidence="6 7">
    <name type="scientific">Bacteroides uniformis</name>
    <dbReference type="NCBI Taxonomy" id="820"/>
    <lineage>
        <taxon>Bacteria</taxon>
        <taxon>Pseudomonadati</taxon>
        <taxon>Bacteroidota</taxon>
        <taxon>Bacteroidia</taxon>
        <taxon>Bacteroidales</taxon>
        <taxon>Bacteroidaceae</taxon>
        <taxon>Bacteroides</taxon>
    </lineage>
</organism>
<keyword evidence="2" id="KW-0201">Cytochrome c-type biogenesis</keyword>
<dbReference type="AlphaFoldDB" id="A0A174H3B6"/>
<dbReference type="InterPro" id="IPR050553">
    <property type="entry name" value="Thioredoxin_ResA/DsbE_sf"/>
</dbReference>
<evidence type="ECO:0000313" key="7">
    <source>
        <dbReference type="Proteomes" id="UP000095614"/>
    </source>
</evidence>
<keyword evidence="3" id="KW-1015">Disulfide bond</keyword>
<comment type="subcellular location">
    <subcellularLocation>
        <location evidence="1">Cell envelope</location>
    </subcellularLocation>
</comment>
<dbReference type="Pfam" id="PF13905">
    <property type="entry name" value="Thioredoxin_8"/>
    <property type="match status" value="1"/>
</dbReference>
<dbReference type="PANTHER" id="PTHR42852">
    <property type="entry name" value="THIOL:DISULFIDE INTERCHANGE PROTEIN DSBE"/>
    <property type="match status" value="1"/>
</dbReference>
<dbReference type="Gene3D" id="3.40.30.10">
    <property type="entry name" value="Glutaredoxin"/>
    <property type="match status" value="1"/>
</dbReference>
<evidence type="ECO:0000256" key="3">
    <source>
        <dbReference type="ARBA" id="ARBA00023157"/>
    </source>
</evidence>